<organism evidence="1">
    <name type="scientific">Cacopsylla melanoneura</name>
    <dbReference type="NCBI Taxonomy" id="428564"/>
    <lineage>
        <taxon>Eukaryota</taxon>
        <taxon>Metazoa</taxon>
        <taxon>Ecdysozoa</taxon>
        <taxon>Arthropoda</taxon>
        <taxon>Hexapoda</taxon>
        <taxon>Insecta</taxon>
        <taxon>Pterygota</taxon>
        <taxon>Neoptera</taxon>
        <taxon>Paraneoptera</taxon>
        <taxon>Hemiptera</taxon>
        <taxon>Sternorrhyncha</taxon>
        <taxon>Psylloidea</taxon>
        <taxon>Psyllidae</taxon>
        <taxon>Psyllinae</taxon>
        <taxon>Cacopsylla</taxon>
    </lineage>
</organism>
<dbReference type="EMBL" id="HBUF01435970">
    <property type="protein sequence ID" value="CAG6742483.1"/>
    <property type="molecule type" value="Transcribed_RNA"/>
</dbReference>
<sequence>MEFWSSRLLEHIKLQAHAPKLCASILCVPNLWVKFYWRKDSSVFRYSPLKVPQKSVRNFREKRFILRPVLNVKQGNVFSFSSVFMLMSTHFNRPNTLLMSAHISCISWYIRATYKT</sequence>
<proteinExistence type="predicted"/>
<protein>
    <submittedName>
        <fullName evidence="1">Uncharacterized protein</fullName>
    </submittedName>
</protein>
<dbReference type="AlphaFoldDB" id="A0A8D9E6F2"/>
<evidence type="ECO:0000313" key="1">
    <source>
        <dbReference type="EMBL" id="CAG6742483.1"/>
    </source>
</evidence>
<accession>A0A8D9E6F2</accession>
<name>A0A8D9E6F2_9HEMI</name>
<reference evidence="1" key="1">
    <citation type="submission" date="2021-05" db="EMBL/GenBank/DDBJ databases">
        <authorList>
            <person name="Alioto T."/>
            <person name="Alioto T."/>
            <person name="Gomez Garrido J."/>
        </authorList>
    </citation>
    <scope>NUCLEOTIDE SEQUENCE</scope>
</reference>